<dbReference type="KEGG" id="blr:BRLA_c013500"/>
<protein>
    <submittedName>
        <fullName evidence="1">Uncharacterized protein</fullName>
    </submittedName>
</protein>
<keyword evidence="2" id="KW-1185">Reference proteome</keyword>
<proteinExistence type="predicted"/>
<dbReference type="EMBL" id="CP007806">
    <property type="protein sequence ID" value="AIG25689.1"/>
    <property type="molecule type" value="Genomic_DNA"/>
</dbReference>
<accession>A0A075R1E3</accession>
<dbReference type="Proteomes" id="UP000005850">
    <property type="component" value="Chromosome"/>
</dbReference>
<dbReference type="AlphaFoldDB" id="A0A075R1E3"/>
<evidence type="ECO:0000313" key="1">
    <source>
        <dbReference type="EMBL" id="AIG25689.1"/>
    </source>
</evidence>
<dbReference type="HOGENOM" id="CLU_2954347_0_0_9"/>
<sequence>MADTNRFHCCATCQHFCVHKGGQGDKTTYSCGRLGYETKPSYRFDCWRPTERVCKLIEKENLSL</sequence>
<reference evidence="1 2" key="1">
    <citation type="journal article" date="2011" name="J. Bacteriol.">
        <title>Genome sequence of Brevibacillus laterosporus LMG 15441, a pathogen of invertebrates.</title>
        <authorList>
            <person name="Djukic M."/>
            <person name="Poehlein A."/>
            <person name="Thurmer A."/>
            <person name="Daniel R."/>
        </authorList>
    </citation>
    <scope>NUCLEOTIDE SEQUENCE [LARGE SCALE GENOMIC DNA]</scope>
    <source>
        <strain evidence="1 2">LMG 15441</strain>
    </source>
</reference>
<dbReference type="STRING" id="1042163.BRLA_c013500"/>
<name>A0A075R1E3_BRELA</name>
<evidence type="ECO:0000313" key="2">
    <source>
        <dbReference type="Proteomes" id="UP000005850"/>
    </source>
</evidence>
<gene>
    <name evidence="1" type="ORF">BRLA_c013500</name>
</gene>
<organism evidence="1 2">
    <name type="scientific">Brevibacillus laterosporus LMG 15441</name>
    <dbReference type="NCBI Taxonomy" id="1042163"/>
    <lineage>
        <taxon>Bacteria</taxon>
        <taxon>Bacillati</taxon>
        <taxon>Bacillota</taxon>
        <taxon>Bacilli</taxon>
        <taxon>Bacillales</taxon>
        <taxon>Paenibacillaceae</taxon>
        <taxon>Brevibacillus</taxon>
    </lineage>
</organism>